<keyword evidence="4 6" id="KW-1133">Transmembrane helix</keyword>
<name>A0A512B9J2_9BACT</name>
<evidence type="ECO:0000256" key="1">
    <source>
        <dbReference type="ARBA" id="ARBA00004651"/>
    </source>
</evidence>
<sequence>MTKLERIIIQSKPASFIGRTSKKIILPGFHGVPLYDAFVFFIEQIKKSGLNNRAKSISFDFAMAIPAVLICIFTLIPYMPISKQFTKELLRLTRSITPNQNSYNFVNSFLQDFLNTPRVGLMSFGFVLVIFYASNAMLSIIRTFDNAIYQQHRRRNFIRKRIKAIRLTIVVLGLLMGTILLLIGQGILFDHIIKWLKLKGSDVLWIAILRWIFTVTLFFYSISFIYKYAPSVKKRWPLVTPGSVLATFLMIATTYAFSFWVNHFNNYNKVYGSLGTILIFMLLIYLNSLILLIGFELNLSITFLKSHVEDKNQKELRRVSKV</sequence>
<accession>A0A512B9J2</accession>
<dbReference type="PIRSF" id="PIRSF035875">
    <property type="entry name" value="RNase_BN"/>
    <property type="match status" value="1"/>
</dbReference>
<reference evidence="7 8" key="1">
    <citation type="submission" date="2019-07" db="EMBL/GenBank/DDBJ databases">
        <title>Whole genome shotgun sequence of Segetibacter aerophilus NBRC 106135.</title>
        <authorList>
            <person name="Hosoyama A."/>
            <person name="Uohara A."/>
            <person name="Ohji S."/>
            <person name="Ichikawa N."/>
        </authorList>
    </citation>
    <scope>NUCLEOTIDE SEQUENCE [LARGE SCALE GENOMIC DNA]</scope>
    <source>
        <strain evidence="7 8">NBRC 106135</strain>
    </source>
</reference>
<comment type="subcellular location">
    <subcellularLocation>
        <location evidence="1">Cell membrane</location>
        <topology evidence="1">Multi-pass membrane protein</topology>
    </subcellularLocation>
</comment>
<evidence type="ECO:0008006" key="9">
    <source>
        <dbReference type="Google" id="ProtNLM"/>
    </source>
</evidence>
<evidence type="ECO:0000256" key="5">
    <source>
        <dbReference type="ARBA" id="ARBA00023136"/>
    </source>
</evidence>
<dbReference type="PANTHER" id="PTHR30213">
    <property type="entry name" value="INNER MEMBRANE PROTEIN YHJD"/>
    <property type="match status" value="1"/>
</dbReference>
<feature type="transmembrane region" description="Helical" evidence="6">
    <location>
        <begin position="164"/>
        <end position="183"/>
    </location>
</feature>
<evidence type="ECO:0000313" key="8">
    <source>
        <dbReference type="Proteomes" id="UP000321513"/>
    </source>
</evidence>
<feature type="transmembrane region" description="Helical" evidence="6">
    <location>
        <begin position="238"/>
        <end position="261"/>
    </location>
</feature>
<keyword evidence="8" id="KW-1185">Reference proteome</keyword>
<dbReference type="PANTHER" id="PTHR30213:SF0">
    <property type="entry name" value="UPF0761 MEMBRANE PROTEIN YIHY"/>
    <property type="match status" value="1"/>
</dbReference>
<dbReference type="Proteomes" id="UP000321513">
    <property type="component" value="Unassembled WGS sequence"/>
</dbReference>
<evidence type="ECO:0000313" key="7">
    <source>
        <dbReference type="EMBL" id="GEO08636.1"/>
    </source>
</evidence>
<dbReference type="Pfam" id="PF03631">
    <property type="entry name" value="Virul_fac_BrkB"/>
    <property type="match status" value="1"/>
</dbReference>
<dbReference type="InterPro" id="IPR017039">
    <property type="entry name" value="Virul_fac_BrkB"/>
</dbReference>
<evidence type="ECO:0000256" key="2">
    <source>
        <dbReference type="ARBA" id="ARBA00022475"/>
    </source>
</evidence>
<feature type="transmembrane region" description="Helical" evidence="6">
    <location>
        <begin position="57"/>
        <end position="79"/>
    </location>
</feature>
<evidence type="ECO:0000256" key="4">
    <source>
        <dbReference type="ARBA" id="ARBA00022989"/>
    </source>
</evidence>
<keyword evidence="3 6" id="KW-0812">Transmembrane</keyword>
<proteinExistence type="predicted"/>
<feature type="transmembrane region" description="Helical" evidence="6">
    <location>
        <begin position="273"/>
        <end position="295"/>
    </location>
</feature>
<keyword evidence="2" id="KW-1003">Cell membrane</keyword>
<dbReference type="RefSeq" id="WP_170234085.1">
    <property type="nucleotide sequence ID" value="NZ_BJYT01000002.1"/>
</dbReference>
<dbReference type="AlphaFoldDB" id="A0A512B9J2"/>
<feature type="transmembrane region" description="Helical" evidence="6">
    <location>
        <begin position="203"/>
        <end position="226"/>
    </location>
</feature>
<feature type="transmembrane region" description="Helical" evidence="6">
    <location>
        <begin position="119"/>
        <end position="144"/>
    </location>
</feature>
<gene>
    <name evidence="7" type="primary">yfkH</name>
    <name evidence="7" type="ORF">SAE01_11320</name>
</gene>
<keyword evidence="5 6" id="KW-0472">Membrane</keyword>
<protein>
    <recommendedName>
        <fullName evidence="9">YihY/virulence factor BrkB family protein</fullName>
    </recommendedName>
</protein>
<evidence type="ECO:0000256" key="3">
    <source>
        <dbReference type="ARBA" id="ARBA00022692"/>
    </source>
</evidence>
<evidence type="ECO:0000256" key="6">
    <source>
        <dbReference type="SAM" id="Phobius"/>
    </source>
</evidence>
<dbReference type="GO" id="GO:0005886">
    <property type="term" value="C:plasma membrane"/>
    <property type="evidence" value="ECO:0007669"/>
    <property type="project" value="UniProtKB-SubCell"/>
</dbReference>
<dbReference type="EMBL" id="BJYT01000002">
    <property type="protein sequence ID" value="GEO08636.1"/>
    <property type="molecule type" value="Genomic_DNA"/>
</dbReference>
<comment type="caution">
    <text evidence="7">The sequence shown here is derived from an EMBL/GenBank/DDBJ whole genome shotgun (WGS) entry which is preliminary data.</text>
</comment>
<organism evidence="7 8">
    <name type="scientific">Segetibacter aerophilus</name>
    <dbReference type="NCBI Taxonomy" id="670293"/>
    <lineage>
        <taxon>Bacteria</taxon>
        <taxon>Pseudomonadati</taxon>
        <taxon>Bacteroidota</taxon>
        <taxon>Chitinophagia</taxon>
        <taxon>Chitinophagales</taxon>
        <taxon>Chitinophagaceae</taxon>
        <taxon>Segetibacter</taxon>
    </lineage>
</organism>
<dbReference type="NCBIfam" id="TIGR00765">
    <property type="entry name" value="yihY_not_rbn"/>
    <property type="match status" value="1"/>
</dbReference>